<dbReference type="OrthoDB" id="2019833at2759"/>
<evidence type="ECO:0000259" key="5">
    <source>
        <dbReference type="PROSITE" id="PS51774"/>
    </source>
</evidence>
<keyword evidence="1 3" id="KW-0175">Coiled coil</keyword>
<dbReference type="PROSITE" id="PS51774">
    <property type="entry name" value="NAB"/>
    <property type="match status" value="1"/>
</dbReference>
<evidence type="ECO:0000256" key="1">
    <source>
        <dbReference type="ARBA" id="ARBA00023054"/>
    </source>
</evidence>
<evidence type="ECO:0000256" key="3">
    <source>
        <dbReference type="SAM" id="Coils"/>
    </source>
</evidence>
<gene>
    <name evidence="6" type="ORF">PanWU01x14_176010</name>
</gene>
<dbReference type="Proteomes" id="UP000237105">
    <property type="component" value="Unassembled WGS sequence"/>
</dbReference>
<name>A0A2P5C830_PARAD</name>
<sequence length="334" mass="39026">MVGMVNKQPSHWWWFENHNTSKRSPWLRSTLAELDHKTGAMLKLIEADADSFAQRAEMYYKKRPELISMVEEFYRSHRSLAEKYDQLKSDSGTRVLTTLRSPFSSTEHRVEKWTSGLTDQTYDRCSKICVVEDSAESETCEEFYRTHRTLAEKYDQVKSDSFSSTKHRVEKLTSGLTDQTCHRYSEICEVEDSAESETCETEDSAESEVDDPELEDDERECQTSQIHEKPTEERVFSATGDEELRKLKEEVERLQEENRAQKDLLKQKDEDKREVIRHLSLAVDVLKEENVKLRKCLAKDSPKWQCPFEFNKLKESFLGKMFKNGSQNHPVVAL</sequence>
<dbReference type="EMBL" id="JXTB01000162">
    <property type="protein sequence ID" value="PON57187.1"/>
    <property type="molecule type" value="Genomic_DNA"/>
</dbReference>
<feature type="domain" description="NAB" evidence="5">
    <location>
        <begin position="10"/>
        <end position="91"/>
    </location>
</feature>
<evidence type="ECO:0000256" key="2">
    <source>
        <dbReference type="ARBA" id="ARBA00038006"/>
    </source>
</evidence>
<feature type="compositionally biased region" description="Acidic residues" evidence="4">
    <location>
        <begin position="192"/>
        <end position="219"/>
    </location>
</feature>
<feature type="region of interest" description="Disordered" evidence="4">
    <location>
        <begin position="192"/>
        <end position="230"/>
    </location>
</feature>
<dbReference type="PANTHER" id="PTHR32258:SF28">
    <property type="entry name" value="PROTEIN NETWORKED 3A-RELATED"/>
    <property type="match status" value="1"/>
</dbReference>
<feature type="coiled-coil region" evidence="3">
    <location>
        <begin position="237"/>
        <end position="274"/>
    </location>
</feature>
<dbReference type="Pfam" id="PF07765">
    <property type="entry name" value="KIP1"/>
    <property type="match status" value="1"/>
</dbReference>
<organism evidence="6 7">
    <name type="scientific">Parasponia andersonii</name>
    <name type="common">Sponia andersonii</name>
    <dbReference type="NCBI Taxonomy" id="3476"/>
    <lineage>
        <taxon>Eukaryota</taxon>
        <taxon>Viridiplantae</taxon>
        <taxon>Streptophyta</taxon>
        <taxon>Embryophyta</taxon>
        <taxon>Tracheophyta</taxon>
        <taxon>Spermatophyta</taxon>
        <taxon>Magnoliopsida</taxon>
        <taxon>eudicotyledons</taxon>
        <taxon>Gunneridae</taxon>
        <taxon>Pentapetalae</taxon>
        <taxon>rosids</taxon>
        <taxon>fabids</taxon>
        <taxon>Rosales</taxon>
        <taxon>Cannabaceae</taxon>
        <taxon>Parasponia</taxon>
    </lineage>
</organism>
<protein>
    <submittedName>
        <fullName evidence="6">Protein Networked (NET), actin-binding (NAB) domain containing protein</fullName>
    </submittedName>
</protein>
<evidence type="ECO:0000256" key="4">
    <source>
        <dbReference type="SAM" id="MobiDB-lite"/>
    </source>
</evidence>
<accession>A0A2P5C830</accession>
<proteinExistence type="inferred from homology"/>
<dbReference type="GO" id="GO:0003779">
    <property type="term" value="F:actin binding"/>
    <property type="evidence" value="ECO:0007669"/>
    <property type="project" value="InterPro"/>
</dbReference>
<evidence type="ECO:0000313" key="7">
    <source>
        <dbReference type="Proteomes" id="UP000237105"/>
    </source>
</evidence>
<comment type="caution">
    <text evidence="6">The sequence shown here is derived from an EMBL/GenBank/DDBJ whole genome shotgun (WGS) entry which is preliminary data.</text>
</comment>
<reference evidence="7" key="1">
    <citation type="submission" date="2016-06" db="EMBL/GenBank/DDBJ databases">
        <title>Parallel loss of symbiosis genes in relatives of nitrogen-fixing non-legume Parasponia.</title>
        <authorList>
            <person name="Van Velzen R."/>
            <person name="Holmer R."/>
            <person name="Bu F."/>
            <person name="Rutten L."/>
            <person name="Van Zeijl A."/>
            <person name="Liu W."/>
            <person name="Santuari L."/>
            <person name="Cao Q."/>
            <person name="Sharma T."/>
            <person name="Shen D."/>
            <person name="Roswanjaya Y."/>
            <person name="Wardhani T."/>
            <person name="Kalhor M.S."/>
            <person name="Jansen J."/>
            <person name="Van den Hoogen J."/>
            <person name="Gungor B."/>
            <person name="Hartog M."/>
            <person name="Hontelez J."/>
            <person name="Verver J."/>
            <person name="Yang W.-C."/>
            <person name="Schijlen E."/>
            <person name="Repin R."/>
            <person name="Schilthuizen M."/>
            <person name="Schranz E."/>
            <person name="Heidstra R."/>
            <person name="Miyata K."/>
            <person name="Fedorova E."/>
            <person name="Kohlen W."/>
            <person name="Bisseling T."/>
            <person name="Smit S."/>
            <person name="Geurts R."/>
        </authorList>
    </citation>
    <scope>NUCLEOTIDE SEQUENCE [LARGE SCALE GENOMIC DNA]</scope>
    <source>
        <strain evidence="7">cv. WU1-14</strain>
    </source>
</reference>
<evidence type="ECO:0000313" key="6">
    <source>
        <dbReference type="EMBL" id="PON57187.1"/>
    </source>
</evidence>
<dbReference type="STRING" id="3476.A0A2P5C830"/>
<comment type="similarity">
    <text evidence="2">Belongs to the NET family.</text>
</comment>
<dbReference type="PANTHER" id="PTHR32258">
    <property type="entry name" value="PROTEIN NETWORKED 4A"/>
    <property type="match status" value="1"/>
</dbReference>
<keyword evidence="7" id="KW-1185">Reference proteome</keyword>
<dbReference type="GO" id="GO:0005774">
    <property type="term" value="C:vacuolar membrane"/>
    <property type="evidence" value="ECO:0007669"/>
    <property type="project" value="TreeGrafter"/>
</dbReference>
<dbReference type="InterPro" id="IPR011684">
    <property type="entry name" value="NAB"/>
</dbReference>
<dbReference type="AlphaFoldDB" id="A0A2P5C830"/>
<dbReference type="InterPro" id="IPR051861">
    <property type="entry name" value="NET_actin-binding_domain"/>
</dbReference>